<gene>
    <name evidence="1" type="ORF">HMPREF1015_03207</name>
</gene>
<sequence>MFKILKVLFSFVLIFIIFLNTFEQVDAASRSKIYDKGEWTVYYDSPDNAKTYPHLHFYKSKKHIYCLRLDNLKACDSTGKNENKVPNSVKKEVMKHSKVQSALKKYNPSMFSSNVLKKVKPLIVAGAAVGVVIAAANIFTGAVDDVAAWAALSAALKI</sequence>
<protein>
    <submittedName>
        <fullName evidence="1">Uncharacterized protein</fullName>
    </submittedName>
</protein>
<dbReference type="AlphaFoldDB" id="G9QKE4"/>
<reference evidence="1 2" key="1">
    <citation type="submission" date="2011-09" db="EMBL/GenBank/DDBJ databases">
        <title>The Genome Sequence of Bacillus smithii 7_3_47FAA.</title>
        <authorList>
            <consortium name="The Broad Institute Genome Sequencing Platform"/>
            <person name="Earl A."/>
            <person name="Ward D."/>
            <person name="Feldgarden M."/>
            <person name="Gevers D."/>
            <person name="Daigneault M."/>
            <person name="Strauss J."/>
            <person name="Allen-Vercoe E."/>
            <person name="Young S.K."/>
            <person name="Zeng Q."/>
            <person name="Gargeya S."/>
            <person name="Fitzgerald M."/>
            <person name="Haas B."/>
            <person name="Abouelleil A."/>
            <person name="Alvarado L."/>
            <person name="Arachchi H.M."/>
            <person name="Berlin A."/>
            <person name="Brown A."/>
            <person name="Chapman S.B."/>
            <person name="Chen Z."/>
            <person name="Dunbar C."/>
            <person name="Freedman E."/>
            <person name="Gearin G."/>
            <person name="Goldberg J."/>
            <person name="Griggs A."/>
            <person name="Gujja S."/>
            <person name="Heiman D."/>
            <person name="Howarth C."/>
            <person name="Larson L."/>
            <person name="Lui A."/>
            <person name="MacDonald P.J.P."/>
            <person name="Montmayeur A."/>
            <person name="Murphy C."/>
            <person name="Neiman D."/>
            <person name="Pearson M."/>
            <person name="Priest M."/>
            <person name="Roberts A."/>
            <person name="Saif S."/>
            <person name="Shea T."/>
            <person name="Shenoy N."/>
            <person name="Sisk P."/>
            <person name="Stolte C."/>
            <person name="Sykes S."/>
            <person name="Wortman J."/>
            <person name="Nusbaum C."/>
            <person name="Birren B."/>
        </authorList>
    </citation>
    <scope>NUCLEOTIDE SEQUENCE [LARGE SCALE GENOMIC DNA]</scope>
    <source>
        <strain evidence="1 2">7_3_47FAA</strain>
    </source>
</reference>
<comment type="caution">
    <text evidence="1">The sequence shown here is derived from an EMBL/GenBank/DDBJ whole genome shotgun (WGS) entry which is preliminary data.</text>
</comment>
<proteinExistence type="predicted"/>
<evidence type="ECO:0000313" key="1">
    <source>
        <dbReference type="EMBL" id="EHL78377.1"/>
    </source>
</evidence>
<dbReference type="PATRIC" id="fig|665952.3.peg.1482"/>
<organism evidence="1 2">
    <name type="scientific">Bacillus smithii 7_3_47FAA</name>
    <dbReference type="NCBI Taxonomy" id="665952"/>
    <lineage>
        <taxon>Bacteria</taxon>
        <taxon>Bacillati</taxon>
        <taxon>Bacillota</taxon>
        <taxon>Bacilli</taxon>
        <taxon>Bacillales</taxon>
        <taxon>Bacillaceae</taxon>
        <taxon>Bacillus</taxon>
    </lineage>
</organism>
<dbReference type="Proteomes" id="UP000011747">
    <property type="component" value="Unassembled WGS sequence"/>
</dbReference>
<dbReference type="HOGENOM" id="CLU_1665944_0_0_9"/>
<evidence type="ECO:0000313" key="2">
    <source>
        <dbReference type="Proteomes" id="UP000011747"/>
    </source>
</evidence>
<keyword evidence="2" id="KW-1185">Reference proteome</keyword>
<name>G9QKE4_9BACI</name>
<accession>G9QKE4</accession>
<dbReference type="RefSeq" id="WP_003353793.1">
    <property type="nucleotide sequence ID" value="NZ_JH414749.1"/>
</dbReference>
<dbReference type="EMBL" id="ACWF01000076">
    <property type="protein sequence ID" value="EHL78377.1"/>
    <property type="molecule type" value="Genomic_DNA"/>
</dbReference>